<accession>A0ABT7VT78</accession>
<feature type="region of interest" description="Disordered" evidence="3">
    <location>
        <begin position="15"/>
        <end position="37"/>
    </location>
</feature>
<protein>
    <submittedName>
        <fullName evidence="4">OmpH family outer membrane protein</fullName>
    </submittedName>
</protein>
<dbReference type="SUPFAM" id="SSF111384">
    <property type="entry name" value="OmpH-like"/>
    <property type="match status" value="1"/>
</dbReference>
<evidence type="ECO:0000256" key="2">
    <source>
        <dbReference type="ARBA" id="ARBA00022729"/>
    </source>
</evidence>
<feature type="compositionally biased region" description="Basic and acidic residues" evidence="3">
    <location>
        <begin position="19"/>
        <end position="37"/>
    </location>
</feature>
<dbReference type="SMART" id="SM00935">
    <property type="entry name" value="OmpH"/>
    <property type="match status" value="1"/>
</dbReference>
<feature type="non-terminal residue" evidence="4">
    <location>
        <position position="1"/>
    </location>
</feature>
<evidence type="ECO:0000313" key="5">
    <source>
        <dbReference type="Proteomes" id="UP001171945"/>
    </source>
</evidence>
<dbReference type="Gene3D" id="3.30.910.20">
    <property type="entry name" value="Skp domain"/>
    <property type="match status" value="1"/>
</dbReference>
<dbReference type="PANTHER" id="PTHR35089">
    <property type="entry name" value="CHAPERONE PROTEIN SKP"/>
    <property type="match status" value="1"/>
</dbReference>
<gene>
    <name evidence="4" type="ORF">QUF54_05415</name>
</gene>
<dbReference type="PANTHER" id="PTHR35089:SF1">
    <property type="entry name" value="CHAPERONE PROTEIN SKP"/>
    <property type="match status" value="1"/>
</dbReference>
<dbReference type="InterPro" id="IPR024930">
    <property type="entry name" value="Skp_dom_sf"/>
</dbReference>
<proteinExistence type="inferred from homology"/>
<comment type="caution">
    <text evidence="4">The sequence shown here is derived from an EMBL/GenBank/DDBJ whole genome shotgun (WGS) entry which is preliminary data.</text>
</comment>
<evidence type="ECO:0000256" key="3">
    <source>
        <dbReference type="SAM" id="MobiDB-lite"/>
    </source>
</evidence>
<keyword evidence="2" id="KW-0732">Signal</keyword>
<dbReference type="Proteomes" id="UP001171945">
    <property type="component" value="Unassembled WGS sequence"/>
</dbReference>
<name>A0ABT7VT78_9GAMM</name>
<reference evidence="4" key="1">
    <citation type="submission" date="2023-06" db="EMBL/GenBank/DDBJ databases">
        <title>Uncultivated large filamentous bacteria from sulfidic sediments reveal new species and different genomic features in energy metabolism and defense.</title>
        <authorList>
            <person name="Fonseca A."/>
        </authorList>
    </citation>
    <scope>NUCLEOTIDE SEQUENCE</scope>
    <source>
        <strain evidence="4">HSG4</strain>
    </source>
</reference>
<evidence type="ECO:0000256" key="1">
    <source>
        <dbReference type="ARBA" id="ARBA00009091"/>
    </source>
</evidence>
<organism evidence="4 5">
    <name type="scientific">Candidatus Marithioploca araucensis</name>
    <dbReference type="NCBI Taxonomy" id="70273"/>
    <lineage>
        <taxon>Bacteria</taxon>
        <taxon>Pseudomonadati</taxon>
        <taxon>Pseudomonadota</taxon>
        <taxon>Gammaproteobacteria</taxon>
        <taxon>Thiotrichales</taxon>
        <taxon>Thiotrichaceae</taxon>
        <taxon>Candidatus Marithioploca</taxon>
    </lineage>
</organism>
<comment type="similarity">
    <text evidence="1">Belongs to the Skp family.</text>
</comment>
<dbReference type="Pfam" id="PF03938">
    <property type="entry name" value="OmpH"/>
    <property type="match status" value="1"/>
</dbReference>
<dbReference type="InterPro" id="IPR005632">
    <property type="entry name" value="Chaperone_Skp"/>
</dbReference>
<evidence type="ECO:0000313" key="4">
    <source>
        <dbReference type="EMBL" id="MDM8562775.1"/>
    </source>
</evidence>
<keyword evidence="5" id="KW-1185">Reference proteome</keyword>
<sequence length="101" mass="12281">AIRKMEERFTKNSAIMSDSEVRKSSRDIRDKKRDFKRQQEEFREDYNTRRNEELEKIQKVITKVIQDLAKRESYDFILSDAIWASKRVDLTNKVLKKLRNK</sequence>
<dbReference type="EMBL" id="JAUCGM010000283">
    <property type="protein sequence ID" value="MDM8562775.1"/>
    <property type="molecule type" value="Genomic_DNA"/>
</dbReference>